<dbReference type="AlphaFoldDB" id="A0A8B9V4X1"/>
<feature type="domain" description="WHEP-TRS" evidence="19">
    <location>
        <begin position="27"/>
        <end position="83"/>
    </location>
</feature>
<reference evidence="20" key="1">
    <citation type="submission" date="2025-08" db="UniProtKB">
        <authorList>
            <consortium name="Ensembl"/>
        </authorList>
    </citation>
    <scope>IDENTIFICATION</scope>
</reference>
<evidence type="ECO:0000256" key="17">
    <source>
        <dbReference type="ARBA" id="ARBA00049523"/>
    </source>
</evidence>
<keyword evidence="21" id="KW-1185">Reference proteome</keyword>
<evidence type="ECO:0000256" key="10">
    <source>
        <dbReference type="ARBA" id="ARBA00022741"/>
    </source>
</evidence>
<dbReference type="InterPro" id="IPR033731">
    <property type="entry name" value="GlyRS-like_core"/>
</dbReference>
<evidence type="ECO:0000256" key="14">
    <source>
        <dbReference type="ARBA" id="ARBA00023273"/>
    </source>
</evidence>
<evidence type="ECO:0000256" key="13">
    <source>
        <dbReference type="ARBA" id="ARBA00023146"/>
    </source>
</evidence>
<evidence type="ECO:0000256" key="3">
    <source>
        <dbReference type="ARBA" id="ARBA00008226"/>
    </source>
</evidence>
<dbReference type="SUPFAM" id="SSF52954">
    <property type="entry name" value="Class II aaRS ABD-related"/>
    <property type="match status" value="1"/>
</dbReference>
<protein>
    <recommendedName>
        <fullName evidence="6">Glycine--tRNA ligase</fullName>
        <ecNumber evidence="5">6.1.1.14</ecNumber>
    </recommendedName>
    <alternativeName>
        <fullName evidence="15">Diadenosine tetraphosphate synthetase</fullName>
    </alternativeName>
</protein>
<dbReference type="CDD" id="cd00858">
    <property type="entry name" value="GlyRS_anticodon"/>
    <property type="match status" value="1"/>
</dbReference>
<dbReference type="InterPro" id="IPR002315">
    <property type="entry name" value="tRNA-synt_gly"/>
</dbReference>
<evidence type="ECO:0000256" key="12">
    <source>
        <dbReference type="ARBA" id="ARBA00022917"/>
    </source>
</evidence>
<proteinExistence type="inferred from homology"/>
<reference evidence="20" key="2">
    <citation type="submission" date="2025-09" db="UniProtKB">
        <authorList>
            <consortium name="Ensembl"/>
        </authorList>
    </citation>
    <scope>IDENTIFICATION</scope>
</reference>
<evidence type="ECO:0000256" key="2">
    <source>
        <dbReference type="ARBA" id="ARBA00004496"/>
    </source>
</evidence>
<evidence type="ECO:0000313" key="21">
    <source>
        <dbReference type="Proteomes" id="UP000694549"/>
    </source>
</evidence>
<evidence type="ECO:0000256" key="6">
    <source>
        <dbReference type="ARBA" id="ARBA00019404"/>
    </source>
</evidence>
<dbReference type="Gene3D" id="3.40.50.800">
    <property type="entry name" value="Anticodon-binding domain"/>
    <property type="match status" value="1"/>
</dbReference>
<dbReference type="GO" id="GO:0016740">
    <property type="term" value="F:transferase activity"/>
    <property type="evidence" value="ECO:0007669"/>
    <property type="project" value="UniProtKB-KW"/>
</dbReference>
<comment type="subcellular location">
    <subcellularLocation>
        <location evidence="1">Cell projection</location>
        <location evidence="1">Axon</location>
    </subcellularLocation>
    <subcellularLocation>
        <location evidence="2">Cytoplasm</location>
    </subcellularLocation>
</comment>
<evidence type="ECO:0000313" key="20">
    <source>
        <dbReference type="Ensembl" id="ENSAZOP00000018323.1"/>
    </source>
</evidence>
<dbReference type="GO" id="GO:0004820">
    <property type="term" value="F:glycine-tRNA ligase activity"/>
    <property type="evidence" value="ECO:0007669"/>
    <property type="project" value="UniProtKB-EC"/>
</dbReference>
<name>A0A8B9V4X1_9AVES</name>
<dbReference type="InterPro" id="IPR045864">
    <property type="entry name" value="aa-tRNA-synth_II/BPL/LPL"/>
</dbReference>
<dbReference type="Pfam" id="PF00587">
    <property type="entry name" value="tRNA-synt_2b"/>
    <property type="match status" value="1"/>
</dbReference>
<dbReference type="FunFam" id="3.30.930.10:FF:000158">
    <property type="entry name" value="Glycyl-tRNA synthetase"/>
    <property type="match status" value="1"/>
</dbReference>
<dbReference type="PROSITE" id="PS50862">
    <property type="entry name" value="AA_TRNA_LIGASE_II"/>
    <property type="match status" value="1"/>
</dbReference>
<keyword evidence="7" id="KW-0963">Cytoplasm</keyword>
<dbReference type="PROSITE" id="PS51185">
    <property type="entry name" value="WHEP_TRS_2"/>
    <property type="match status" value="1"/>
</dbReference>
<keyword evidence="8" id="KW-0436">Ligase</keyword>
<evidence type="ECO:0000256" key="8">
    <source>
        <dbReference type="ARBA" id="ARBA00022598"/>
    </source>
</evidence>
<dbReference type="InterPro" id="IPR002314">
    <property type="entry name" value="aa-tRNA-synt_IIb"/>
</dbReference>
<dbReference type="NCBIfam" id="TIGR00389">
    <property type="entry name" value="glyS_dimeric"/>
    <property type="match status" value="1"/>
</dbReference>
<dbReference type="InterPro" id="IPR006195">
    <property type="entry name" value="aa-tRNA-synth_II"/>
</dbReference>
<evidence type="ECO:0000256" key="1">
    <source>
        <dbReference type="ARBA" id="ARBA00004489"/>
    </source>
</evidence>
<comment type="catalytic activity">
    <reaction evidence="16">
        <text>2 ATP + H(+) = P(1),P(4)-bis(5'-adenosyl) tetraphosphate + diphosphate</text>
        <dbReference type="Rhea" id="RHEA:34935"/>
        <dbReference type="ChEBI" id="CHEBI:15378"/>
        <dbReference type="ChEBI" id="CHEBI:30616"/>
        <dbReference type="ChEBI" id="CHEBI:33019"/>
        <dbReference type="ChEBI" id="CHEBI:58141"/>
    </reaction>
    <physiologicalReaction direction="left-to-right" evidence="16">
        <dbReference type="Rhea" id="RHEA:34936"/>
    </physiologicalReaction>
</comment>
<accession>A0A8B9V4X1</accession>
<keyword evidence="10" id="KW-0547">Nucleotide-binding</keyword>
<dbReference type="FunFam" id="3.30.930.10:FF:000010">
    <property type="entry name" value="Glycyl-tRNA synthetase 1"/>
    <property type="match status" value="1"/>
</dbReference>
<dbReference type="EC" id="6.1.1.14" evidence="5"/>
<dbReference type="PANTHER" id="PTHR10745">
    <property type="entry name" value="GLYCYL-TRNA SYNTHETASE/DNA POLYMERASE SUBUNIT GAMMA-2"/>
    <property type="match status" value="1"/>
</dbReference>
<keyword evidence="12" id="KW-0648">Protein biosynthesis</keyword>
<dbReference type="Gene3D" id="3.30.720.200">
    <property type="match status" value="1"/>
</dbReference>
<dbReference type="InterPro" id="IPR000738">
    <property type="entry name" value="WHEP-TRS_dom"/>
</dbReference>
<sequence length="714" mass="80768">MNTVRSQIERLSLTSAPFCSPFYSPFSLGSVPALLAISPQLVRKLKEEKAPQVDIDKAVAELKARKRILEAKELALQPKDDIVDRVKMEDTLKRRFFYDQAFSIYGGVSGLYDFGPVGCALKNNIIQAWRQHFIQEEQILEIDCTMLTPEPVLKTSGHVDKFADFMVKDVKNGECFRADHLLKAHLQKLMSDKKCTAEKKAEMENVITQLDNYGQQELADLFVNYNVKSPITGNDLSPPVSFNLMFKTSIGPGGNMPGYLRPETAQGIFLNFKRLLEFNQGKLPFAAAQIGNSFRNEISPRSGLIRVREFTMAEIEHFVDPSEKSHPKFENVADLNILLYSSKAQVSGQSAHIMRLGDAVQQGVINNSVLGYFIGRIYLFLTKVGVSPDKLRFRQHMENEMAHYACDCWDAESKTSYGWIEIVGCADRSCYDLSCHARATKVPLVAEKLLKEPISFQNKPESLEEKINIVQFEANKGAIGKAYKKDAKVVLEFLSMCDECYITEREQLLNDKGEFTVETEGKTFTLTKDMVTVKRFQKTLHVEEIIPNVIEPSFGIGRIMYTVFEHTFRIREGDEQRTFFSFPAVVAPFKCSVLPLSQNQEFMPFVKELSEALTRNGISHKVDDSSGSIGRRYARTDEVGVAFGITIDFDTVNRTPHTATLRDRDSMRQIRAEISELPAVIRDLANGYLTWADVEAKYPQFEGQETGKKDTIEE</sequence>
<evidence type="ECO:0000256" key="16">
    <source>
        <dbReference type="ARBA" id="ARBA00048436"/>
    </source>
</evidence>
<dbReference type="Gene3D" id="3.30.930.10">
    <property type="entry name" value="Bira Bifunctional Protein, Domain 2"/>
    <property type="match status" value="1"/>
</dbReference>
<evidence type="ECO:0000256" key="9">
    <source>
        <dbReference type="ARBA" id="ARBA00022679"/>
    </source>
</evidence>
<dbReference type="FunFam" id="3.30.720.200:FF:000001">
    <property type="entry name" value="Glycine--tRNA ligase 2"/>
    <property type="match status" value="1"/>
</dbReference>
<evidence type="ECO:0000256" key="11">
    <source>
        <dbReference type="ARBA" id="ARBA00022840"/>
    </source>
</evidence>
<dbReference type="InterPro" id="IPR036621">
    <property type="entry name" value="Anticodon-bd_dom_sf"/>
</dbReference>
<keyword evidence="11" id="KW-0067">ATP-binding</keyword>
<keyword evidence="13" id="KW-0030">Aminoacyl-tRNA synthetase</keyword>
<dbReference type="Gene3D" id="3.30.40.230">
    <property type="match status" value="1"/>
</dbReference>
<dbReference type="Ensembl" id="ENSAZOT00000019688.1">
    <property type="protein sequence ID" value="ENSAZOP00000018323.1"/>
    <property type="gene ID" value="ENSAZOG00000011667.1"/>
</dbReference>
<evidence type="ECO:0000259" key="19">
    <source>
        <dbReference type="PROSITE" id="PS51185"/>
    </source>
</evidence>
<keyword evidence="14" id="KW-0966">Cell projection</keyword>
<dbReference type="InterPro" id="IPR004154">
    <property type="entry name" value="Anticodon-bd"/>
</dbReference>
<evidence type="ECO:0000259" key="18">
    <source>
        <dbReference type="PROSITE" id="PS50862"/>
    </source>
</evidence>
<dbReference type="Pfam" id="PF03129">
    <property type="entry name" value="HGTP_anticodon"/>
    <property type="match status" value="1"/>
</dbReference>
<dbReference type="CDD" id="cd00774">
    <property type="entry name" value="GlyRS-like_core"/>
    <property type="match status" value="1"/>
</dbReference>
<evidence type="ECO:0000256" key="7">
    <source>
        <dbReference type="ARBA" id="ARBA00022490"/>
    </source>
</evidence>
<evidence type="ECO:0000256" key="5">
    <source>
        <dbReference type="ARBA" id="ARBA00012829"/>
    </source>
</evidence>
<comment type="similarity">
    <text evidence="3">Belongs to the class-II aminoacyl-tRNA synthetase family.</text>
</comment>
<organism evidence="20 21">
    <name type="scientific">Anas zonorhyncha</name>
    <name type="common">Eastern spot-billed duck</name>
    <dbReference type="NCBI Taxonomy" id="75864"/>
    <lineage>
        <taxon>Eukaryota</taxon>
        <taxon>Metazoa</taxon>
        <taxon>Chordata</taxon>
        <taxon>Craniata</taxon>
        <taxon>Vertebrata</taxon>
        <taxon>Euteleostomi</taxon>
        <taxon>Archelosauria</taxon>
        <taxon>Archosauria</taxon>
        <taxon>Dinosauria</taxon>
        <taxon>Saurischia</taxon>
        <taxon>Theropoda</taxon>
        <taxon>Coelurosauria</taxon>
        <taxon>Aves</taxon>
        <taxon>Neognathae</taxon>
        <taxon>Galloanserae</taxon>
        <taxon>Anseriformes</taxon>
        <taxon>Anatidae</taxon>
        <taxon>Anatinae</taxon>
        <taxon>Anas</taxon>
    </lineage>
</organism>
<dbReference type="FunFam" id="3.30.40.230:FF:000001">
    <property type="entry name" value="Glycine--tRNA ligase"/>
    <property type="match status" value="1"/>
</dbReference>
<dbReference type="GO" id="GO:0005524">
    <property type="term" value="F:ATP binding"/>
    <property type="evidence" value="ECO:0007669"/>
    <property type="project" value="UniProtKB-KW"/>
</dbReference>
<evidence type="ECO:0000256" key="15">
    <source>
        <dbReference type="ARBA" id="ARBA00030057"/>
    </source>
</evidence>
<comment type="catalytic activity">
    <reaction evidence="17">
        <text>tRNA(Gly) + glycine + ATP = glycyl-tRNA(Gly) + AMP + diphosphate</text>
        <dbReference type="Rhea" id="RHEA:16013"/>
        <dbReference type="Rhea" id="RHEA-COMP:9664"/>
        <dbReference type="Rhea" id="RHEA-COMP:9683"/>
        <dbReference type="ChEBI" id="CHEBI:30616"/>
        <dbReference type="ChEBI" id="CHEBI:33019"/>
        <dbReference type="ChEBI" id="CHEBI:57305"/>
        <dbReference type="ChEBI" id="CHEBI:78442"/>
        <dbReference type="ChEBI" id="CHEBI:78522"/>
        <dbReference type="ChEBI" id="CHEBI:456215"/>
        <dbReference type="EC" id="6.1.1.14"/>
    </reaction>
    <physiologicalReaction direction="left-to-right" evidence="17">
        <dbReference type="Rhea" id="RHEA:16014"/>
    </physiologicalReaction>
</comment>
<comment type="subunit">
    <text evidence="4">Homodimer.</text>
</comment>
<dbReference type="PRINTS" id="PR01043">
    <property type="entry name" value="TRNASYNTHGLY"/>
</dbReference>
<dbReference type="GO" id="GO:0030424">
    <property type="term" value="C:axon"/>
    <property type="evidence" value="ECO:0007669"/>
    <property type="project" value="UniProtKB-SubCell"/>
</dbReference>
<dbReference type="PANTHER" id="PTHR10745:SF0">
    <property type="entry name" value="GLYCINE--TRNA LIGASE"/>
    <property type="match status" value="1"/>
</dbReference>
<feature type="domain" description="Aminoacyl-transfer RNA synthetases class-II family profile" evidence="18">
    <location>
        <begin position="226"/>
        <end position="707"/>
    </location>
</feature>
<dbReference type="InterPro" id="IPR027031">
    <property type="entry name" value="Gly-tRNA_synthase/POLG2"/>
</dbReference>
<dbReference type="NCBIfam" id="NF003211">
    <property type="entry name" value="PRK04173.1"/>
    <property type="match status" value="1"/>
</dbReference>
<dbReference type="GO" id="GO:0070150">
    <property type="term" value="P:mitochondrial glycyl-tRNA aminoacylation"/>
    <property type="evidence" value="ECO:0007669"/>
    <property type="project" value="TreeGrafter"/>
</dbReference>
<dbReference type="GO" id="GO:0005739">
    <property type="term" value="C:mitochondrion"/>
    <property type="evidence" value="ECO:0007669"/>
    <property type="project" value="TreeGrafter"/>
</dbReference>
<dbReference type="FunFam" id="3.40.50.800:FF:000004">
    <property type="entry name" value="Glycine--tRNA ligase 2"/>
    <property type="match status" value="1"/>
</dbReference>
<dbReference type="Proteomes" id="UP000694549">
    <property type="component" value="Unplaced"/>
</dbReference>
<keyword evidence="9" id="KW-0808">Transferase</keyword>
<evidence type="ECO:0000256" key="4">
    <source>
        <dbReference type="ARBA" id="ARBA00011738"/>
    </source>
</evidence>
<dbReference type="SUPFAM" id="SSF55681">
    <property type="entry name" value="Class II aaRS and biotin synthetases"/>
    <property type="match status" value="1"/>
</dbReference>